<comment type="similarity">
    <text evidence="1">Belongs to the peptidase C48 family.</text>
</comment>
<gene>
    <name evidence="6" type="ORF">GSPATT00018003001</name>
</gene>
<dbReference type="Proteomes" id="UP000000600">
    <property type="component" value="Unassembled WGS sequence"/>
</dbReference>
<dbReference type="HOGENOM" id="CLU_685987_0_0_1"/>
<dbReference type="InterPro" id="IPR003653">
    <property type="entry name" value="Peptidase_C48_C"/>
</dbReference>
<dbReference type="RefSeq" id="XP_001451083.1">
    <property type="nucleotide sequence ID" value="XM_001451046.1"/>
</dbReference>
<dbReference type="SUPFAM" id="SSF54001">
    <property type="entry name" value="Cysteine proteinases"/>
    <property type="match status" value="1"/>
</dbReference>
<dbReference type="Gene3D" id="3.40.395.10">
    <property type="entry name" value="Adenoviral Proteinase, Chain A"/>
    <property type="match status" value="1"/>
</dbReference>
<keyword evidence="2" id="KW-0645">Protease</keyword>
<keyword evidence="4" id="KW-0788">Thiol protease</keyword>
<evidence type="ECO:0000256" key="3">
    <source>
        <dbReference type="ARBA" id="ARBA00022801"/>
    </source>
</evidence>
<dbReference type="GO" id="GO:0016926">
    <property type="term" value="P:protein desumoylation"/>
    <property type="evidence" value="ECO:0000318"/>
    <property type="project" value="GO_Central"/>
</dbReference>
<evidence type="ECO:0000256" key="2">
    <source>
        <dbReference type="ARBA" id="ARBA00022670"/>
    </source>
</evidence>
<dbReference type="PANTHER" id="PTHR12606">
    <property type="entry name" value="SENTRIN/SUMO-SPECIFIC PROTEASE"/>
    <property type="match status" value="1"/>
</dbReference>
<keyword evidence="3" id="KW-0378">Hydrolase</keyword>
<keyword evidence="7" id="KW-1185">Reference proteome</keyword>
<proteinExistence type="inferred from homology"/>
<evidence type="ECO:0000313" key="6">
    <source>
        <dbReference type="EMBL" id="CAK83686.1"/>
    </source>
</evidence>
<name>A0DKW9_PARTE</name>
<dbReference type="InParanoid" id="A0DKW9"/>
<evidence type="ECO:0000313" key="7">
    <source>
        <dbReference type="Proteomes" id="UP000000600"/>
    </source>
</evidence>
<evidence type="ECO:0000256" key="4">
    <source>
        <dbReference type="ARBA" id="ARBA00022807"/>
    </source>
</evidence>
<dbReference type="GO" id="GO:0016929">
    <property type="term" value="F:deSUMOylase activity"/>
    <property type="evidence" value="ECO:0000318"/>
    <property type="project" value="GO_Central"/>
</dbReference>
<dbReference type="Pfam" id="PF02902">
    <property type="entry name" value="Peptidase_C48"/>
    <property type="match status" value="1"/>
</dbReference>
<dbReference type="KEGG" id="ptm:GSPATT00018003001"/>
<evidence type="ECO:0000256" key="1">
    <source>
        <dbReference type="ARBA" id="ARBA00005234"/>
    </source>
</evidence>
<dbReference type="PROSITE" id="PS50600">
    <property type="entry name" value="ULP_PROTEASE"/>
    <property type="match status" value="1"/>
</dbReference>
<dbReference type="GO" id="GO:0006508">
    <property type="term" value="P:proteolysis"/>
    <property type="evidence" value="ECO:0007669"/>
    <property type="project" value="UniProtKB-KW"/>
</dbReference>
<sequence length="402" mass="48432">MNKKESIFIQEIPSQRVKTCEPSQNRYAETQKCKYPSHPIKENKKIKFLDPPGQQGRPELDFQKLISEKLIKYRENIKNPEINYDIQHYDHKKQKLQNQKMNEQEDLQFPKLVSISLNKFPEEFEKSIQSNFDEILESNKLIMKISFDKIEIYDKDGNLKEIKKSFPFSSKHQSKDIMYNAIFRSKDFLILKSTGMWLTSNIVDSYANYLRLADEQKYFTSEVEVRKKHRRTYIFCSDYITNCSINTEFNKEKWLTLFYEQLSNFESIQYQFWKIYQNIIFVVNQNFHWFCAKLDLEESIIEIYDSLYSNPEKYERLILLFQTIFSEVMSTIPIFKIKIIREFPRQSDYNSCGYFSCIALNYLTEKQFNTEQQVEEKQGQKYISKQEMKKILRELLIEDQNS</sequence>
<organism evidence="6 7">
    <name type="scientific">Paramecium tetraurelia</name>
    <dbReference type="NCBI Taxonomy" id="5888"/>
    <lineage>
        <taxon>Eukaryota</taxon>
        <taxon>Sar</taxon>
        <taxon>Alveolata</taxon>
        <taxon>Ciliophora</taxon>
        <taxon>Intramacronucleata</taxon>
        <taxon>Oligohymenophorea</taxon>
        <taxon>Peniculida</taxon>
        <taxon>Parameciidae</taxon>
        <taxon>Paramecium</taxon>
    </lineage>
</organism>
<dbReference type="OrthoDB" id="307195at2759"/>
<dbReference type="GeneID" id="5036858"/>
<feature type="domain" description="Ubiquitin-like protease family profile" evidence="5">
    <location>
        <begin position="181"/>
        <end position="363"/>
    </location>
</feature>
<dbReference type="InterPro" id="IPR038765">
    <property type="entry name" value="Papain-like_cys_pep_sf"/>
</dbReference>
<dbReference type="GO" id="GO:0005634">
    <property type="term" value="C:nucleus"/>
    <property type="evidence" value="ECO:0000318"/>
    <property type="project" value="GO_Central"/>
</dbReference>
<protein>
    <recommendedName>
        <fullName evidence="5">Ubiquitin-like protease family profile domain-containing protein</fullName>
    </recommendedName>
</protein>
<dbReference type="AlphaFoldDB" id="A0DKW9"/>
<dbReference type="PANTHER" id="PTHR12606:SF141">
    <property type="entry name" value="GH15225P-RELATED"/>
    <property type="match status" value="1"/>
</dbReference>
<dbReference type="EMBL" id="CT868485">
    <property type="protein sequence ID" value="CAK83686.1"/>
    <property type="molecule type" value="Genomic_DNA"/>
</dbReference>
<accession>A0DKW9</accession>
<evidence type="ECO:0000259" key="5">
    <source>
        <dbReference type="PROSITE" id="PS50600"/>
    </source>
</evidence>
<dbReference type="OMA" id="SIQYQFW"/>
<reference evidence="6 7" key="1">
    <citation type="journal article" date="2006" name="Nature">
        <title>Global trends of whole-genome duplications revealed by the ciliate Paramecium tetraurelia.</title>
        <authorList>
            <consortium name="Genoscope"/>
            <person name="Aury J.-M."/>
            <person name="Jaillon O."/>
            <person name="Duret L."/>
            <person name="Noel B."/>
            <person name="Jubin C."/>
            <person name="Porcel B.M."/>
            <person name="Segurens B."/>
            <person name="Daubin V."/>
            <person name="Anthouard V."/>
            <person name="Aiach N."/>
            <person name="Arnaiz O."/>
            <person name="Billaut A."/>
            <person name="Beisson J."/>
            <person name="Blanc I."/>
            <person name="Bouhouche K."/>
            <person name="Camara F."/>
            <person name="Duharcourt S."/>
            <person name="Guigo R."/>
            <person name="Gogendeau D."/>
            <person name="Katinka M."/>
            <person name="Keller A.-M."/>
            <person name="Kissmehl R."/>
            <person name="Klotz C."/>
            <person name="Koll F."/>
            <person name="Le Moue A."/>
            <person name="Lepere C."/>
            <person name="Malinsky S."/>
            <person name="Nowacki M."/>
            <person name="Nowak J.K."/>
            <person name="Plattner H."/>
            <person name="Poulain J."/>
            <person name="Ruiz F."/>
            <person name="Serrano V."/>
            <person name="Zagulski M."/>
            <person name="Dessen P."/>
            <person name="Betermier M."/>
            <person name="Weissenbach J."/>
            <person name="Scarpelli C."/>
            <person name="Schachter V."/>
            <person name="Sperling L."/>
            <person name="Meyer E."/>
            <person name="Cohen J."/>
            <person name="Wincker P."/>
        </authorList>
    </citation>
    <scope>NUCLEOTIDE SEQUENCE [LARGE SCALE GENOMIC DNA]</scope>
    <source>
        <strain evidence="6 7">Stock d4-2</strain>
    </source>
</reference>